<dbReference type="AlphaFoldDB" id="A0AAX3RPM3"/>
<organism evidence="1 2">
    <name type="scientific">Bacillus subtilis</name>
    <dbReference type="NCBI Taxonomy" id="1423"/>
    <lineage>
        <taxon>Bacteria</taxon>
        <taxon>Bacillati</taxon>
        <taxon>Bacillota</taxon>
        <taxon>Bacilli</taxon>
        <taxon>Bacillales</taxon>
        <taxon>Bacillaceae</taxon>
        <taxon>Bacillus</taxon>
    </lineage>
</organism>
<reference evidence="1" key="1">
    <citation type="submission" date="2025-02" db="EMBL/GenBank/DDBJ databases">
        <title>Complete genome sequences of 52 Bacillus and Priestia strains isolated from West-African fermentations and 26 reference strains from the DSMZ collection.</title>
        <authorList>
            <person name="Wiedenbein E.S."/>
            <person name="Canoy T.S."/>
            <person name="Hui Y."/>
            <person name="Parkouda C."/>
            <person name="Dawende C."/>
            <person name="Ametefe E."/>
            <person name="Jespersen L."/>
            <person name="Nielsen D.S."/>
        </authorList>
    </citation>
    <scope>NUCLEOTIDE SEQUENCE</scope>
    <source>
        <strain evidence="1">PRO56</strain>
    </source>
</reference>
<name>A0AAX3RPM3_BACIU</name>
<dbReference type="Proteomes" id="UP001214898">
    <property type="component" value="Chromosome"/>
</dbReference>
<dbReference type="EMBL" id="CP120576">
    <property type="protein sequence ID" value="WEY84907.2"/>
    <property type="molecule type" value="Genomic_DNA"/>
</dbReference>
<accession>A0AAX3RPM3</accession>
<dbReference type="Gene3D" id="2.30.130.30">
    <property type="entry name" value="Hypothetical protein"/>
    <property type="match status" value="1"/>
</dbReference>
<evidence type="ECO:0000313" key="1">
    <source>
        <dbReference type="EMBL" id="WEY84907.2"/>
    </source>
</evidence>
<dbReference type="InterPro" id="IPR039440">
    <property type="entry name" value="DUF3850"/>
</dbReference>
<sequence length="101" mass="11399">MAIPNQLRSKVKGVCSFVIVHHLKILPEEFEAISKGATEVTVSENIYNAKDVLCLHEWKGECTKRVIEVLVLDRRQALTPGLTVLRVEKIKEGENNSVLFK</sequence>
<dbReference type="Pfam" id="PF12961">
    <property type="entry name" value="DUF3850"/>
    <property type="match status" value="1"/>
</dbReference>
<evidence type="ECO:0000313" key="2">
    <source>
        <dbReference type="Proteomes" id="UP001214898"/>
    </source>
</evidence>
<proteinExistence type="predicted"/>
<protein>
    <submittedName>
        <fullName evidence="1">DUF3850 domain-containing protein</fullName>
    </submittedName>
</protein>
<gene>
    <name evidence="1" type="ORF">P5633_00820</name>
</gene>